<dbReference type="NCBIfam" id="TIGR00765">
    <property type="entry name" value="yihY_not_rbn"/>
    <property type="match status" value="1"/>
</dbReference>
<evidence type="ECO:0000256" key="4">
    <source>
        <dbReference type="ARBA" id="ARBA00022989"/>
    </source>
</evidence>
<organism evidence="7 8">
    <name type="scientific">Yoonia maritima</name>
    <dbReference type="NCBI Taxonomy" id="1435347"/>
    <lineage>
        <taxon>Bacteria</taxon>
        <taxon>Pseudomonadati</taxon>
        <taxon>Pseudomonadota</taxon>
        <taxon>Alphaproteobacteria</taxon>
        <taxon>Rhodobacterales</taxon>
        <taxon>Paracoccaceae</taxon>
        <taxon>Yoonia</taxon>
    </lineage>
</organism>
<sequence length="300" mass="32171">MQRLKVATGAKVISKLKRVWHIFYAVWQTAGEKHLGLIAAGVAFFGIFGIFPGIAAVIAIFGLLADPVVISEQLVLMDEIIPPDAYRLLSSQINRLVLAPPEKLGWATVVSISVALWSCRAGVGGLIGGLNAIAGQRQRNGILQVLIAFALTIALVSLAIVALTAVVILPIVLAFVPVAASTIWIVEGTRWLIALGVLMMGLSLLYRFGPARIGPRGRWMTVGAFTVIILWVVVSIALSYYLTNFTSYNEVYGSIGAVIGLLLWLYVTAYLILLGAALNVEVHGYDVPPSTGDTSFLDEN</sequence>
<reference evidence="7 8" key="1">
    <citation type="submission" date="2018-03" db="EMBL/GenBank/DDBJ databases">
        <title>Genomic Encyclopedia of Archaeal and Bacterial Type Strains, Phase II (KMG-II): from individual species to whole genera.</title>
        <authorList>
            <person name="Goeker M."/>
        </authorList>
    </citation>
    <scope>NUCLEOTIDE SEQUENCE [LARGE SCALE GENOMIC DNA]</scope>
    <source>
        <strain evidence="7 8">DSM 101533</strain>
    </source>
</reference>
<feature type="transmembrane region" description="Helical" evidence="6">
    <location>
        <begin position="254"/>
        <end position="278"/>
    </location>
</feature>
<dbReference type="EMBL" id="PVTP01000001">
    <property type="protein sequence ID" value="PRY80223.1"/>
    <property type="molecule type" value="Genomic_DNA"/>
</dbReference>
<name>A0A2T0W473_9RHOB</name>
<feature type="transmembrane region" description="Helical" evidence="6">
    <location>
        <begin position="220"/>
        <end position="242"/>
    </location>
</feature>
<proteinExistence type="predicted"/>
<keyword evidence="2" id="KW-1003">Cell membrane</keyword>
<evidence type="ECO:0000256" key="5">
    <source>
        <dbReference type="ARBA" id="ARBA00023136"/>
    </source>
</evidence>
<comment type="subcellular location">
    <subcellularLocation>
        <location evidence="1">Cell membrane</location>
        <topology evidence="1">Multi-pass membrane protein</topology>
    </subcellularLocation>
</comment>
<keyword evidence="8" id="KW-1185">Reference proteome</keyword>
<evidence type="ECO:0000313" key="8">
    <source>
        <dbReference type="Proteomes" id="UP000238007"/>
    </source>
</evidence>
<dbReference type="Proteomes" id="UP000238007">
    <property type="component" value="Unassembled WGS sequence"/>
</dbReference>
<dbReference type="OrthoDB" id="9781030at2"/>
<protein>
    <submittedName>
        <fullName evidence="7">Membrane protein</fullName>
    </submittedName>
</protein>
<dbReference type="PIRSF" id="PIRSF035875">
    <property type="entry name" value="RNase_BN"/>
    <property type="match status" value="1"/>
</dbReference>
<dbReference type="GO" id="GO:0005886">
    <property type="term" value="C:plasma membrane"/>
    <property type="evidence" value="ECO:0007669"/>
    <property type="project" value="UniProtKB-SubCell"/>
</dbReference>
<feature type="transmembrane region" description="Helical" evidence="6">
    <location>
        <begin position="145"/>
        <end position="176"/>
    </location>
</feature>
<keyword evidence="4 6" id="KW-1133">Transmembrane helix</keyword>
<feature type="transmembrane region" description="Helical" evidence="6">
    <location>
        <begin position="188"/>
        <end position="208"/>
    </location>
</feature>
<dbReference type="InterPro" id="IPR017039">
    <property type="entry name" value="Virul_fac_BrkB"/>
</dbReference>
<keyword evidence="3 6" id="KW-0812">Transmembrane</keyword>
<keyword evidence="5 6" id="KW-0472">Membrane</keyword>
<comment type="caution">
    <text evidence="7">The sequence shown here is derived from an EMBL/GenBank/DDBJ whole genome shotgun (WGS) entry which is preliminary data.</text>
</comment>
<feature type="transmembrane region" description="Helical" evidence="6">
    <location>
        <begin position="104"/>
        <end position="133"/>
    </location>
</feature>
<evidence type="ECO:0000313" key="7">
    <source>
        <dbReference type="EMBL" id="PRY80223.1"/>
    </source>
</evidence>
<evidence type="ECO:0000256" key="1">
    <source>
        <dbReference type="ARBA" id="ARBA00004651"/>
    </source>
</evidence>
<evidence type="ECO:0000256" key="2">
    <source>
        <dbReference type="ARBA" id="ARBA00022475"/>
    </source>
</evidence>
<dbReference type="PANTHER" id="PTHR30213:SF0">
    <property type="entry name" value="UPF0761 MEMBRANE PROTEIN YIHY"/>
    <property type="match status" value="1"/>
</dbReference>
<evidence type="ECO:0000256" key="3">
    <source>
        <dbReference type="ARBA" id="ARBA00022692"/>
    </source>
</evidence>
<dbReference type="AlphaFoldDB" id="A0A2T0W473"/>
<evidence type="ECO:0000256" key="6">
    <source>
        <dbReference type="SAM" id="Phobius"/>
    </source>
</evidence>
<dbReference type="PANTHER" id="PTHR30213">
    <property type="entry name" value="INNER MEMBRANE PROTEIN YHJD"/>
    <property type="match status" value="1"/>
</dbReference>
<dbReference type="Pfam" id="PF03631">
    <property type="entry name" value="Virul_fac_BrkB"/>
    <property type="match status" value="1"/>
</dbReference>
<accession>A0A2T0W473</accession>
<feature type="transmembrane region" description="Helical" evidence="6">
    <location>
        <begin position="37"/>
        <end position="64"/>
    </location>
</feature>
<gene>
    <name evidence="7" type="ORF">CLV80_10174</name>
</gene>